<keyword evidence="2" id="KW-0227">DNA damage</keyword>
<evidence type="ECO:0000256" key="1">
    <source>
        <dbReference type="ARBA" id="ARBA00006082"/>
    </source>
</evidence>
<dbReference type="GeneID" id="106122576"/>
<dbReference type="KEGG" id="pxu:106122576"/>
<dbReference type="Gene3D" id="3.30.1370.100">
    <property type="entry name" value="MutL, C-terminal domain, regulatory subdomain"/>
    <property type="match status" value="1"/>
</dbReference>
<name>A0AAJ6ZJY3_PAPXU</name>
<dbReference type="InterPro" id="IPR013507">
    <property type="entry name" value="DNA_mismatch_S5_2-like"/>
</dbReference>
<dbReference type="InterPro" id="IPR038973">
    <property type="entry name" value="MutL/Mlh/Pms-like"/>
</dbReference>
<dbReference type="GO" id="GO:0016887">
    <property type="term" value="F:ATP hydrolysis activity"/>
    <property type="evidence" value="ECO:0007669"/>
    <property type="project" value="InterPro"/>
</dbReference>
<feature type="compositionally biased region" description="Polar residues" evidence="3">
    <location>
        <begin position="1047"/>
        <end position="1057"/>
    </location>
</feature>
<dbReference type="InterPro" id="IPR042121">
    <property type="entry name" value="MutL_C_regsub"/>
</dbReference>
<dbReference type="GO" id="GO:0006298">
    <property type="term" value="P:mismatch repair"/>
    <property type="evidence" value="ECO:0007669"/>
    <property type="project" value="InterPro"/>
</dbReference>
<protein>
    <submittedName>
        <fullName evidence="6">Protein PFC0760c-like isoform X1</fullName>
    </submittedName>
</protein>
<feature type="region of interest" description="Disordered" evidence="3">
    <location>
        <begin position="1037"/>
        <end position="1057"/>
    </location>
</feature>
<evidence type="ECO:0000259" key="4">
    <source>
        <dbReference type="SMART" id="SM00853"/>
    </source>
</evidence>
<evidence type="ECO:0000256" key="3">
    <source>
        <dbReference type="SAM" id="MobiDB-lite"/>
    </source>
</evidence>
<dbReference type="PANTHER" id="PTHR10073:SF47">
    <property type="entry name" value="DNA MISMATCH REPAIR PROTEIN MLH3"/>
    <property type="match status" value="1"/>
</dbReference>
<dbReference type="SMART" id="SM00853">
    <property type="entry name" value="MutL_C"/>
    <property type="match status" value="1"/>
</dbReference>
<dbReference type="SMART" id="SM01340">
    <property type="entry name" value="DNA_mis_repair"/>
    <property type="match status" value="1"/>
</dbReference>
<dbReference type="InterPro" id="IPR020568">
    <property type="entry name" value="Ribosomal_Su5_D2-typ_SF"/>
</dbReference>
<dbReference type="SUPFAM" id="SSF118116">
    <property type="entry name" value="DNA mismatch repair protein MutL"/>
    <property type="match status" value="1"/>
</dbReference>
<dbReference type="InterPro" id="IPR037198">
    <property type="entry name" value="MutL_C_sf"/>
</dbReference>
<dbReference type="Pfam" id="PF08676">
    <property type="entry name" value="MutL_C"/>
    <property type="match status" value="1"/>
</dbReference>
<gene>
    <name evidence="6" type="primary">LOC106122576</name>
</gene>
<sequence>MIIKKLPTEVQTLLNASSKINNYKNAVEELVYNSLDADATSVAVRINIYDNTIQVIDNGFGIAKCDIPLLGQRYASSKVTDKSELKSAPIKFGFRGESLSNIIEVSQCVKITTRHKDANETWIKTFYKGQYKDSQITLMRPSKGTTVELKGFLYNLHIQKKATNPLNELQNIKLFLQQLSLVNTNVSISLRDNSRNEIIFKVHKNRDVYQTLSSLYDIEQKDFQELQIEKHQYKAKGFISKQNAKICSYQWIYLNGRFINKSPLHDVINSNFTKNRQFYKNVKTKNNFLDFENKMQNNEIPSYFIFITCPHLDYDINVSSTKTIIEFKDWKQIRELLEKLVQFYKGDIKLKKLDVAQTERKNKIENTREEVRKIMEKVLENKSKGHKISQLRKGVKGKIVKKKKKTSIKQFQNIHKISNKIKTTDQNLNIPENLSSMIEAPISMDLQLTSKNAQTENNHNLKILIKDYKEKQKIKTKLNIAQIIQQNEKLNTVNTRTNNQKFKETGDISKAKENFNLEIDNTINDNYLNTAHKVKTPLKAAFKKKKQKMAEEIDPIMKQCMKETAFEMYSEKLAPKTNNKNKVQSNLHICDTKESFLQSGDNIHLYYEHKLAFNGITPLNKLETEYLKSSDLLKTVINSQKVCTFNKENTVHKPFEGHNYYSKVREKLKLPTVRRNNFNIENDTSNENIEQFPNINYSSYIRQQNDNLQNIQECLDKKYSNIESSVANIENESTNLDYYKHNKRIKHDNNIETNITSHIYKSLPKLTFESHKFNLNDAVRNNKNLKRFISKQSKENFNLENNIHHTYVTSNKYKSYINQHYNSKNKRKNKHPYLEPIKNVPYFEHKSSHTIEFSTKNMYNAKQNTTDQWKYKITGNVQNTYTILDSNVSLDIATYLNNLNKNKINHDESVASYLRLNLSSANDLFDKEKHQEPEITQNLKKYVPNSDMPEFNFSQKTDEQIEPIDICEAVYHNNGHKEINDFNIAKEKAIKDNITNAKIRHDFSNSFHKNDVMSRYFYSIENIRNLSLNDYHNLSNREQNSKEKETNNQPDENQNDNCYVLDKVDNLTDFNEEISRHFQTVQNNHILQMGKSNNVFSSEEFNKERNSLEENLRNRDFNLVPNITRIGNGSDAIEVENNDVIEEQNVDIENLNNCCTNKHNKDEEIICNEDNQIKPKDIEIVEVNNENMPNVSNNEKRKITENFVLQSRHNFVPKGMSPIFENCNNKNVCSYNLEKDYFQDDLYNNFANDVLDSIKIYENKVSNINEEPKRINKDPNCLKFDTKSLKDAKVLGQVDRKFIVAELKSENLNMKHLVLFDQHAVHERIRLEENLSDYKNVDQWNSINCETISLKLSKDHVLYLNNFKDTFKQLGLDWKIENDSLITINAVPKAIFGKYCRQADVIIQSIKNLIIEEIKAIKSQGGNTLLYPKSIMDLVFSEACRYAIKFGDKLSKGECASLISSLSSCRTPFQCAHGRPVLAVLSDLKPYDYKYKVFFPEIDAYKDFLESIPCL</sequence>
<comment type="similarity">
    <text evidence="1">Belongs to the DNA mismatch repair MutL/HexB family.</text>
</comment>
<dbReference type="InterPro" id="IPR036890">
    <property type="entry name" value="HATPase_C_sf"/>
</dbReference>
<evidence type="ECO:0000259" key="5">
    <source>
        <dbReference type="SMART" id="SM01340"/>
    </source>
</evidence>
<dbReference type="Gene3D" id="3.30.1540.20">
    <property type="entry name" value="MutL, C-terminal domain, dimerisation subdomain"/>
    <property type="match status" value="1"/>
</dbReference>
<dbReference type="InterPro" id="IPR014721">
    <property type="entry name" value="Ribsml_uS5_D2-typ_fold_subgr"/>
</dbReference>
<dbReference type="Pfam" id="PF01119">
    <property type="entry name" value="DNA_mis_repair"/>
    <property type="match status" value="1"/>
</dbReference>
<proteinExistence type="inferred from homology"/>
<dbReference type="GO" id="GO:0140664">
    <property type="term" value="F:ATP-dependent DNA damage sensor activity"/>
    <property type="evidence" value="ECO:0007669"/>
    <property type="project" value="InterPro"/>
</dbReference>
<dbReference type="GO" id="GO:0005524">
    <property type="term" value="F:ATP binding"/>
    <property type="evidence" value="ECO:0007669"/>
    <property type="project" value="InterPro"/>
</dbReference>
<dbReference type="PANTHER" id="PTHR10073">
    <property type="entry name" value="DNA MISMATCH REPAIR PROTEIN MLH, PMS, MUTL"/>
    <property type="match status" value="1"/>
</dbReference>
<organism evidence="6">
    <name type="scientific">Papilio xuthus</name>
    <name type="common">Asian swallowtail butterfly</name>
    <dbReference type="NCBI Taxonomy" id="66420"/>
    <lineage>
        <taxon>Eukaryota</taxon>
        <taxon>Metazoa</taxon>
        <taxon>Ecdysozoa</taxon>
        <taxon>Arthropoda</taxon>
        <taxon>Hexapoda</taxon>
        <taxon>Insecta</taxon>
        <taxon>Pterygota</taxon>
        <taxon>Neoptera</taxon>
        <taxon>Endopterygota</taxon>
        <taxon>Lepidoptera</taxon>
        <taxon>Glossata</taxon>
        <taxon>Ditrysia</taxon>
        <taxon>Papilionoidea</taxon>
        <taxon>Papilionidae</taxon>
        <taxon>Papilioninae</taxon>
        <taxon>Papilio</taxon>
    </lineage>
</organism>
<dbReference type="Pfam" id="PF13589">
    <property type="entry name" value="HATPase_c_3"/>
    <property type="match status" value="1"/>
</dbReference>
<dbReference type="Gene3D" id="3.30.565.10">
    <property type="entry name" value="Histidine kinase-like ATPase, C-terminal domain"/>
    <property type="match status" value="1"/>
</dbReference>
<evidence type="ECO:0000313" key="6">
    <source>
        <dbReference type="RefSeq" id="XP_013174085.1"/>
    </source>
</evidence>
<dbReference type="GO" id="GO:0032300">
    <property type="term" value="C:mismatch repair complex"/>
    <property type="evidence" value="ECO:0007669"/>
    <property type="project" value="InterPro"/>
</dbReference>
<accession>A0AAJ6ZJY3</accession>
<dbReference type="InterPro" id="IPR014790">
    <property type="entry name" value="MutL_C"/>
</dbReference>
<dbReference type="Gene3D" id="3.30.230.10">
    <property type="match status" value="1"/>
</dbReference>
<evidence type="ECO:0000256" key="2">
    <source>
        <dbReference type="ARBA" id="ARBA00022763"/>
    </source>
</evidence>
<dbReference type="SUPFAM" id="SSF55874">
    <property type="entry name" value="ATPase domain of HSP90 chaperone/DNA topoisomerase II/histidine kinase"/>
    <property type="match status" value="1"/>
</dbReference>
<dbReference type="SUPFAM" id="SSF54211">
    <property type="entry name" value="Ribosomal protein S5 domain 2-like"/>
    <property type="match status" value="1"/>
</dbReference>
<feature type="domain" description="MutL C-terminal dimerisation" evidence="4">
    <location>
        <begin position="1290"/>
        <end position="1450"/>
    </location>
</feature>
<dbReference type="InterPro" id="IPR042120">
    <property type="entry name" value="MutL_C_dimsub"/>
</dbReference>
<reference evidence="6" key="1">
    <citation type="submission" date="2025-08" db="UniProtKB">
        <authorList>
            <consortium name="RefSeq"/>
        </authorList>
    </citation>
    <scope>IDENTIFICATION</scope>
</reference>
<feature type="domain" description="DNA mismatch repair protein S5" evidence="5">
    <location>
        <begin position="212"/>
        <end position="345"/>
    </location>
</feature>
<dbReference type="GO" id="GO:0030983">
    <property type="term" value="F:mismatched DNA binding"/>
    <property type="evidence" value="ECO:0007669"/>
    <property type="project" value="InterPro"/>
</dbReference>
<dbReference type="RefSeq" id="XP_013174085.1">
    <property type="nucleotide sequence ID" value="XM_013318631.1"/>
</dbReference>
<dbReference type="Proteomes" id="UP000694872">
    <property type="component" value="Unplaced"/>
</dbReference>